<sequence length="345" mass="40407">MVNIFKAKPVEDMTNEELLAGMRHQWWMSLAVFFFGDKWREERFTRYFNEQTRRQMGIQDVWMKPCDERQESTELEVKSEEELTEEKRKHDAFRVQLQWYKDHPMRFVGAGAGRGSVGIISPRPVETFDCDRFDWVEATYTPLWTCAACLWLGLRIDSALLVLRQMRIRTAAGSRCTDGRRDAFGLESWWETSDNIIHDRTRTKQQGNRRETTLDSVMIAGLDGAATNETVRIYSWLRQITWQSILLFPPHTSREQTTARSQQRPDLSSLPLSLSSLKSRRHFGQALMQLAADEAPSPFLPTTLENQRRHARRDSFCLLFLFIIENLDNCPTRRDFLSRPHPDSR</sequence>
<dbReference type="AlphaFoldDB" id="A0A9P4M693"/>
<evidence type="ECO:0000313" key="2">
    <source>
        <dbReference type="Proteomes" id="UP000799772"/>
    </source>
</evidence>
<dbReference type="EMBL" id="ML978126">
    <property type="protein sequence ID" value="KAF2098665.1"/>
    <property type="molecule type" value="Genomic_DNA"/>
</dbReference>
<organism evidence="1 2">
    <name type="scientific">Rhizodiscina lignyota</name>
    <dbReference type="NCBI Taxonomy" id="1504668"/>
    <lineage>
        <taxon>Eukaryota</taxon>
        <taxon>Fungi</taxon>
        <taxon>Dikarya</taxon>
        <taxon>Ascomycota</taxon>
        <taxon>Pezizomycotina</taxon>
        <taxon>Dothideomycetes</taxon>
        <taxon>Pleosporomycetidae</taxon>
        <taxon>Aulographales</taxon>
        <taxon>Rhizodiscinaceae</taxon>
        <taxon>Rhizodiscina</taxon>
    </lineage>
</organism>
<dbReference type="Proteomes" id="UP000799772">
    <property type="component" value="Unassembled WGS sequence"/>
</dbReference>
<comment type="caution">
    <text evidence="1">The sequence shown here is derived from an EMBL/GenBank/DDBJ whole genome shotgun (WGS) entry which is preliminary data.</text>
</comment>
<name>A0A9P4M693_9PEZI</name>
<keyword evidence="2" id="KW-1185">Reference proteome</keyword>
<reference evidence="1" key="1">
    <citation type="journal article" date="2020" name="Stud. Mycol.">
        <title>101 Dothideomycetes genomes: a test case for predicting lifestyles and emergence of pathogens.</title>
        <authorList>
            <person name="Haridas S."/>
            <person name="Albert R."/>
            <person name="Binder M."/>
            <person name="Bloem J."/>
            <person name="Labutti K."/>
            <person name="Salamov A."/>
            <person name="Andreopoulos B."/>
            <person name="Baker S."/>
            <person name="Barry K."/>
            <person name="Bills G."/>
            <person name="Bluhm B."/>
            <person name="Cannon C."/>
            <person name="Castanera R."/>
            <person name="Culley D."/>
            <person name="Daum C."/>
            <person name="Ezra D."/>
            <person name="Gonzalez J."/>
            <person name="Henrissat B."/>
            <person name="Kuo A."/>
            <person name="Liang C."/>
            <person name="Lipzen A."/>
            <person name="Lutzoni F."/>
            <person name="Magnuson J."/>
            <person name="Mondo S."/>
            <person name="Nolan M."/>
            <person name="Ohm R."/>
            <person name="Pangilinan J."/>
            <person name="Park H.-J."/>
            <person name="Ramirez L."/>
            <person name="Alfaro M."/>
            <person name="Sun H."/>
            <person name="Tritt A."/>
            <person name="Yoshinaga Y."/>
            <person name="Zwiers L.-H."/>
            <person name="Turgeon B."/>
            <person name="Goodwin S."/>
            <person name="Spatafora J."/>
            <person name="Crous P."/>
            <person name="Grigoriev I."/>
        </authorList>
    </citation>
    <scope>NUCLEOTIDE SEQUENCE</scope>
    <source>
        <strain evidence="1">CBS 133067</strain>
    </source>
</reference>
<evidence type="ECO:0000313" key="1">
    <source>
        <dbReference type="EMBL" id="KAF2098665.1"/>
    </source>
</evidence>
<gene>
    <name evidence="1" type="ORF">NA57DRAFT_56316</name>
</gene>
<accession>A0A9P4M693</accession>
<proteinExistence type="predicted"/>
<protein>
    <submittedName>
        <fullName evidence="1">Uncharacterized protein</fullName>
    </submittedName>
</protein>